<protein>
    <recommendedName>
        <fullName evidence="4">Rhomboid family protein</fullName>
    </recommendedName>
</protein>
<keyword evidence="3" id="KW-1185">Reference proteome</keyword>
<dbReference type="EMBL" id="FQZU01000005">
    <property type="protein sequence ID" value="SHJ23650.1"/>
    <property type="molecule type" value="Genomic_DNA"/>
</dbReference>
<keyword evidence="1" id="KW-1133">Transmembrane helix</keyword>
<keyword evidence="1" id="KW-0812">Transmembrane</keyword>
<dbReference type="Proteomes" id="UP000183994">
    <property type="component" value="Unassembled WGS sequence"/>
</dbReference>
<gene>
    <name evidence="2" type="ORF">SAMN02745216_01271</name>
</gene>
<reference evidence="3" key="1">
    <citation type="submission" date="2016-11" db="EMBL/GenBank/DDBJ databases">
        <authorList>
            <person name="Varghese N."/>
            <person name="Submissions S."/>
        </authorList>
    </citation>
    <scope>NUCLEOTIDE SEQUENCE [LARGE SCALE GENOMIC DNA]</scope>
    <source>
        <strain evidence="3">DSM 16219</strain>
    </source>
</reference>
<dbReference type="STRING" id="1121393.SAMN02745216_01271"/>
<evidence type="ECO:0008006" key="4">
    <source>
        <dbReference type="Google" id="ProtNLM"/>
    </source>
</evidence>
<evidence type="ECO:0000313" key="2">
    <source>
        <dbReference type="EMBL" id="SHJ23650.1"/>
    </source>
</evidence>
<dbReference type="AlphaFoldDB" id="A0A1M6HNB1"/>
<accession>A0A1M6HNB1</accession>
<name>A0A1M6HNB1_9BACT</name>
<proteinExistence type="predicted"/>
<evidence type="ECO:0000256" key="1">
    <source>
        <dbReference type="SAM" id="Phobius"/>
    </source>
</evidence>
<dbReference type="RefSeq" id="WP_073474106.1">
    <property type="nucleotide sequence ID" value="NZ_FQZU01000005.1"/>
</dbReference>
<keyword evidence="1" id="KW-0472">Membrane</keyword>
<sequence>MPSISQERCLLHQDREAAARCPECQRYFCRECITEHEGRVICSRCLENILKQNQSEKEGAGLIKRVYQRTKSIGLTALQVFIALLIIWGSFHYFGKVMAEIPSDFHDGTIWKALKEDLE</sequence>
<evidence type="ECO:0000313" key="3">
    <source>
        <dbReference type="Proteomes" id="UP000183994"/>
    </source>
</evidence>
<dbReference type="OrthoDB" id="5422246at2"/>
<feature type="transmembrane region" description="Helical" evidence="1">
    <location>
        <begin position="73"/>
        <end position="94"/>
    </location>
</feature>
<organism evidence="2 3">
    <name type="scientific">Desulfatibacillum alkenivorans DSM 16219</name>
    <dbReference type="NCBI Taxonomy" id="1121393"/>
    <lineage>
        <taxon>Bacteria</taxon>
        <taxon>Pseudomonadati</taxon>
        <taxon>Thermodesulfobacteriota</taxon>
        <taxon>Desulfobacteria</taxon>
        <taxon>Desulfobacterales</taxon>
        <taxon>Desulfatibacillaceae</taxon>
        <taxon>Desulfatibacillum</taxon>
    </lineage>
</organism>